<proteinExistence type="predicted"/>
<feature type="region of interest" description="Disordered" evidence="1">
    <location>
        <begin position="55"/>
        <end position="76"/>
    </location>
</feature>
<evidence type="ECO:0000313" key="3">
    <source>
        <dbReference type="Proteomes" id="UP000279236"/>
    </source>
</evidence>
<dbReference type="EMBL" id="RSCE01000009">
    <property type="protein sequence ID" value="RSH79604.1"/>
    <property type="molecule type" value="Genomic_DNA"/>
</dbReference>
<sequence>MLSIPLAAIATPSLQAPGPATTLGSAAILGPVTPTAPLRLADACLGIADLPAFTSDSERHQDGSGPRAGSEPGSTPLYQRRRRALIVTGPRAAWHTALEDEDDPWLRNSSDYDVRDRLQRVDMRYCPSARHVRLLLTLLTSTTASLASTAPGAHELPSPPAVIVLYDLLSLLADEHEDGVNDENRAPGQGVDMRPTTIQSDAFATTPASAYLDLIAAARSAATFFGAHLLVLEPRAPDALPIAPAGKGSGGVPPAARERKVPLSDTLRRLLGEVVLIEPKQVEEQVDEEVEYAVVVDGETSGMRRRRCARAEFAMAPEGEVHGAWEWVWV</sequence>
<accession>A0A427XLH6</accession>
<comment type="caution">
    <text evidence="2">The sequence shown here is derived from an EMBL/GenBank/DDBJ whole genome shotgun (WGS) entry which is preliminary data.</text>
</comment>
<dbReference type="OrthoDB" id="2564491at2759"/>
<keyword evidence="3" id="KW-1185">Reference proteome</keyword>
<gene>
    <name evidence="2" type="ORF">EHS24_009254</name>
</gene>
<dbReference type="AlphaFoldDB" id="A0A427XLH6"/>
<protein>
    <submittedName>
        <fullName evidence="2">Uncharacterized protein</fullName>
    </submittedName>
</protein>
<evidence type="ECO:0000256" key="1">
    <source>
        <dbReference type="SAM" id="MobiDB-lite"/>
    </source>
</evidence>
<dbReference type="RefSeq" id="XP_028474713.1">
    <property type="nucleotide sequence ID" value="XM_028624545.1"/>
</dbReference>
<reference evidence="2 3" key="1">
    <citation type="submission" date="2018-11" db="EMBL/GenBank/DDBJ databases">
        <title>Genome sequence of Apiotrichum porosum DSM 27194.</title>
        <authorList>
            <person name="Aliyu H."/>
            <person name="Gorte O."/>
            <person name="Ochsenreither K."/>
        </authorList>
    </citation>
    <scope>NUCLEOTIDE SEQUENCE [LARGE SCALE GENOMIC DNA]</scope>
    <source>
        <strain evidence="2 3">DSM 27194</strain>
    </source>
</reference>
<name>A0A427XLH6_9TREE</name>
<dbReference type="Proteomes" id="UP000279236">
    <property type="component" value="Unassembled WGS sequence"/>
</dbReference>
<organism evidence="2 3">
    <name type="scientific">Apiotrichum porosum</name>
    <dbReference type="NCBI Taxonomy" id="105984"/>
    <lineage>
        <taxon>Eukaryota</taxon>
        <taxon>Fungi</taxon>
        <taxon>Dikarya</taxon>
        <taxon>Basidiomycota</taxon>
        <taxon>Agaricomycotina</taxon>
        <taxon>Tremellomycetes</taxon>
        <taxon>Trichosporonales</taxon>
        <taxon>Trichosporonaceae</taxon>
        <taxon>Apiotrichum</taxon>
    </lineage>
</organism>
<dbReference type="STRING" id="105984.A0A427XLH6"/>
<evidence type="ECO:0000313" key="2">
    <source>
        <dbReference type="EMBL" id="RSH79604.1"/>
    </source>
</evidence>
<dbReference type="GeneID" id="39593797"/>